<sequence>MVLMRTYTRLSLLPESPRLAYRAMSSSTTRYTRVKASPIRTADLPGPYDLHIPTVELAYEKHPRASAKSGTSDTPTKEPIIFVHGIFGSKSNTRTVSRVLARDLDRDVYCVDMRNHGDSPHTPLHTYPALAADIEHFIDCHKLGPSILVGHSMGAKAVMAVALRSRASELVAGLVSVDNAPWNAQLSSDFPKYVRALQQIEAAHFTRTQDAYAMLAKQEPNVTIQQFLLSNMKRASQLPVSAKHELVERLRSRLRAKSEAVPAGHHPHDHHPHRDARGIIHDHSVAPGSGSPTAAAKTATAALDSEISEAEKHILHFRVPLDIIGKSLDHMADFPYFPFETRYSGPTMFVRGMKSHYVPDEAIPLIGELFPKFTLKDVDSGHWVISEKPLEFVEYLKDFISREIELD</sequence>
<dbReference type="Pfam" id="PF00561">
    <property type="entry name" value="Abhydrolase_1"/>
    <property type="match status" value="2"/>
</dbReference>
<dbReference type="SUPFAM" id="SSF53474">
    <property type="entry name" value="alpha/beta-Hydrolases"/>
    <property type="match status" value="1"/>
</dbReference>
<proteinExistence type="inferred from homology"/>
<dbReference type="RefSeq" id="XP_031855445.1">
    <property type="nucleotide sequence ID" value="XM_031999554.1"/>
</dbReference>
<protein>
    <recommendedName>
        <fullName evidence="3">AB hydrolase-1 domain-containing protein</fullName>
    </recommendedName>
</protein>
<dbReference type="GeneID" id="43583654"/>
<dbReference type="Proteomes" id="UP000398389">
    <property type="component" value="Unassembled WGS sequence"/>
</dbReference>
<dbReference type="InterPro" id="IPR029058">
    <property type="entry name" value="AB_hydrolase_fold"/>
</dbReference>
<organism evidence="4 5">
    <name type="scientific">Magnusiomyces paraingens</name>
    <dbReference type="NCBI Taxonomy" id="2606893"/>
    <lineage>
        <taxon>Eukaryota</taxon>
        <taxon>Fungi</taxon>
        <taxon>Dikarya</taxon>
        <taxon>Ascomycota</taxon>
        <taxon>Saccharomycotina</taxon>
        <taxon>Dipodascomycetes</taxon>
        <taxon>Dipodascales</taxon>
        <taxon>Dipodascaceae</taxon>
        <taxon>Magnusiomyces</taxon>
    </lineage>
</organism>
<keyword evidence="2" id="KW-0378">Hydrolase</keyword>
<dbReference type="AlphaFoldDB" id="A0A5E8C302"/>
<dbReference type="GO" id="GO:0052689">
    <property type="term" value="F:carboxylic ester hydrolase activity"/>
    <property type="evidence" value="ECO:0007669"/>
    <property type="project" value="TreeGrafter"/>
</dbReference>
<feature type="domain" description="AB hydrolase-1" evidence="3">
    <location>
        <begin position="79"/>
        <end position="209"/>
    </location>
</feature>
<evidence type="ECO:0000259" key="3">
    <source>
        <dbReference type="Pfam" id="PF00561"/>
    </source>
</evidence>
<reference evidence="4 5" key="1">
    <citation type="submission" date="2019-09" db="EMBL/GenBank/DDBJ databases">
        <authorList>
            <person name="Brejova B."/>
        </authorList>
    </citation>
    <scope>NUCLEOTIDE SEQUENCE [LARGE SCALE GENOMIC DNA]</scope>
</reference>
<dbReference type="PANTHER" id="PTHR46118">
    <property type="entry name" value="PROTEIN ABHD11"/>
    <property type="match status" value="1"/>
</dbReference>
<evidence type="ECO:0000313" key="4">
    <source>
        <dbReference type="EMBL" id="VVT56128.1"/>
    </source>
</evidence>
<keyword evidence="5" id="KW-1185">Reference proteome</keyword>
<comment type="similarity">
    <text evidence="1">Belongs to the AB hydrolase superfamily.</text>
</comment>
<evidence type="ECO:0000256" key="2">
    <source>
        <dbReference type="ARBA" id="ARBA00022801"/>
    </source>
</evidence>
<dbReference type="OrthoDB" id="8119704at2759"/>
<accession>A0A5E8C302</accession>
<feature type="domain" description="AB hydrolase-1" evidence="3">
    <location>
        <begin position="326"/>
        <end position="389"/>
    </location>
</feature>
<name>A0A5E8C302_9ASCO</name>
<dbReference type="InterPro" id="IPR000073">
    <property type="entry name" value="AB_hydrolase_1"/>
</dbReference>
<dbReference type="Gene3D" id="3.40.50.1820">
    <property type="entry name" value="alpha/beta hydrolase"/>
    <property type="match status" value="1"/>
</dbReference>
<dbReference type="PANTHER" id="PTHR46118:SF4">
    <property type="entry name" value="PROTEIN ABHD11"/>
    <property type="match status" value="1"/>
</dbReference>
<dbReference type="EMBL" id="CABVLU010000004">
    <property type="protein sequence ID" value="VVT56128.1"/>
    <property type="molecule type" value="Genomic_DNA"/>
</dbReference>
<dbReference type="GO" id="GO:0005739">
    <property type="term" value="C:mitochondrion"/>
    <property type="evidence" value="ECO:0007669"/>
    <property type="project" value="TreeGrafter"/>
</dbReference>
<evidence type="ECO:0000256" key="1">
    <source>
        <dbReference type="ARBA" id="ARBA00008645"/>
    </source>
</evidence>
<evidence type="ECO:0000313" key="5">
    <source>
        <dbReference type="Proteomes" id="UP000398389"/>
    </source>
</evidence>
<gene>
    <name evidence="4" type="ORF">SAPINGB_P004839</name>
</gene>